<evidence type="ECO:0000259" key="6">
    <source>
        <dbReference type="PROSITE" id="PS51736"/>
    </source>
</evidence>
<dbReference type="PANTHER" id="PTHR30461:SF26">
    <property type="entry name" value="RESOLVASE HOMOLOG YNEB"/>
    <property type="match status" value="1"/>
</dbReference>
<dbReference type="InterPro" id="IPR009057">
    <property type="entry name" value="Homeodomain-like_sf"/>
</dbReference>
<evidence type="ECO:0000313" key="8">
    <source>
        <dbReference type="Proteomes" id="UP000600799"/>
    </source>
</evidence>
<dbReference type="CDD" id="cd03768">
    <property type="entry name" value="SR_ResInv"/>
    <property type="match status" value="1"/>
</dbReference>
<dbReference type="SMART" id="SM00857">
    <property type="entry name" value="Resolvase"/>
    <property type="match status" value="1"/>
</dbReference>
<keyword evidence="4" id="KW-0233">DNA recombination</keyword>
<keyword evidence="2" id="KW-0229">DNA integration</keyword>
<dbReference type="Proteomes" id="UP000600799">
    <property type="component" value="Unassembled WGS sequence"/>
</dbReference>
<evidence type="ECO:0000256" key="3">
    <source>
        <dbReference type="ARBA" id="ARBA00023125"/>
    </source>
</evidence>
<feature type="domain" description="Resolvase/invertase-type recombinase catalytic" evidence="6">
    <location>
        <begin position="2"/>
        <end position="137"/>
    </location>
</feature>
<feature type="active site" description="O-(5'-phospho-DNA)-serine intermediate" evidence="5">
    <location>
        <position position="10"/>
    </location>
</feature>
<evidence type="ECO:0000256" key="1">
    <source>
        <dbReference type="ARBA" id="ARBA00009913"/>
    </source>
</evidence>
<dbReference type="PANTHER" id="PTHR30461">
    <property type="entry name" value="DNA-INVERTASE FROM LAMBDOID PROPHAGE"/>
    <property type="match status" value="1"/>
</dbReference>
<dbReference type="SUPFAM" id="SSF46689">
    <property type="entry name" value="Homeodomain-like"/>
    <property type="match status" value="1"/>
</dbReference>
<protein>
    <submittedName>
        <fullName evidence="7">Recombinase family protein</fullName>
    </submittedName>
</protein>
<sequence length="186" mass="19573">MALVGYARVSSVGQSLEVQETALRDAGCTKIFAEKKSGKGRAGRPALADALDWIREGDTLVITRLDRLARSAGDLHNIIAQVHSKGADFRVLQQGGIDTATSTGKLLLGLLAVIAEFETDIRAERQRDGIEAAKAKGVYKGRPATVDAKAIRAALAAGEGPASVAKRLGIARSTVYRLAGPPDGER</sequence>
<dbReference type="InterPro" id="IPR006118">
    <property type="entry name" value="Recombinase_CS"/>
</dbReference>
<organism evidence="7 8">
    <name type="scientific">Novosphingobium jiangmenense</name>
    <dbReference type="NCBI Taxonomy" id="2791981"/>
    <lineage>
        <taxon>Bacteria</taxon>
        <taxon>Pseudomonadati</taxon>
        <taxon>Pseudomonadota</taxon>
        <taxon>Alphaproteobacteria</taxon>
        <taxon>Sphingomonadales</taxon>
        <taxon>Sphingomonadaceae</taxon>
        <taxon>Novosphingobium</taxon>
    </lineage>
</organism>
<reference evidence="7 8" key="1">
    <citation type="submission" date="2020-11" db="EMBL/GenBank/DDBJ databases">
        <title>The genome sequence of Novosphingobium sp. 1Y9A.</title>
        <authorList>
            <person name="Liu Y."/>
        </authorList>
    </citation>
    <scope>NUCLEOTIDE SEQUENCE [LARGE SCALE GENOMIC DNA]</scope>
    <source>
        <strain evidence="7 8">1Y9A</strain>
    </source>
</reference>
<dbReference type="PROSITE" id="PS00398">
    <property type="entry name" value="RECOMBINASES_2"/>
    <property type="match status" value="1"/>
</dbReference>
<dbReference type="RefSeq" id="WP_196275575.1">
    <property type="nucleotide sequence ID" value="NZ_JADQDC010000005.1"/>
</dbReference>
<evidence type="ECO:0000256" key="4">
    <source>
        <dbReference type="ARBA" id="ARBA00023172"/>
    </source>
</evidence>
<comment type="similarity">
    <text evidence="1">Belongs to the site-specific recombinase resolvase family.</text>
</comment>
<proteinExistence type="inferred from homology"/>
<dbReference type="InterPro" id="IPR050639">
    <property type="entry name" value="SSR_resolvase"/>
</dbReference>
<accession>A0ABS0HGA4</accession>
<evidence type="ECO:0000313" key="7">
    <source>
        <dbReference type="EMBL" id="MBF9151256.1"/>
    </source>
</evidence>
<dbReference type="Gene3D" id="3.40.50.1390">
    <property type="entry name" value="Resolvase, N-terminal catalytic domain"/>
    <property type="match status" value="1"/>
</dbReference>
<keyword evidence="3" id="KW-0238">DNA-binding</keyword>
<dbReference type="PROSITE" id="PS51736">
    <property type="entry name" value="RECOMBINASES_3"/>
    <property type="match status" value="1"/>
</dbReference>
<gene>
    <name evidence="7" type="ORF">I2488_09610</name>
</gene>
<comment type="caution">
    <text evidence="7">The sequence shown here is derived from an EMBL/GenBank/DDBJ whole genome shotgun (WGS) entry which is preliminary data.</text>
</comment>
<dbReference type="Pfam" id="PF00239">
    <property type="entry name" value="Resolvase"/>
    <property type="match status" value="1"/>
</dbReference>
<evidence type="ECO:0000256" key="5">
    <source>
        <dbReference type="PROSITE-ProRule" id="PRU10137"/>
    </source>
</evidence>
<evidence type="ECO:0000256" key="2">
    <source>
        <dbReference type="ARBA" id="ARBA00022908"/>
    </source>
</evidence>
<dbReference type="PROSITE" id="PS00397">
    <property type="entry name" value="RECOMBINASES_1"/>
    <property type="match status" value="1"/>
</dbReference>
<dbReference type="EMBL" id="JADQDC010000005">
    <property type="protein sequence ID" value="MBF9151256.1"/>
    <property type="molecule type" value="Genomic_DNA"/>
</dbReference>
<dbReference type="SUPFAM" id="SSF53041">
    <property type="entry name" value="Resolvase-like"/>
    <property type="match status" value="1"/>
</dbReference>
<dbReference type="InterPro" id="IPR036162">
    <property type="entry name" value="Resolvase-like_N_sf"/>
</dbReference>
<keyword evidence="8" id="KW-1185">Reference proteome</keyword>
<name>A0ABS0HGA4_9SPHN</name>
<dbReference type="InterPro" id="IPR006119">
    <property type="entry name" value="Resolv_N"/>
</dbReference>
<dbReference type="Gene3D" id="1.10.10.60">
    <property type="entry name" value="Homeodomain-like"/>
    <property type="match status" value="1"/>
</dbReference>